<keyword evidence="2" id="KW-1185">Reference proteome</keyword>
<dbReference type="Pfam" id="PF06296">
    <property type="entry name" value="RelE"/>
    <property type="match status" value="1"/>
</dbReference>
<evidence type="ECO:0000313" key="2">
    <source>
        <dbReference type="Proteomes" id="UP000058599"/>
    </source>
</evidence>
<accession>A0AA86L4B1</accession>
<sequence length="109" mass="11410">MQTVIETNAYLSAAKDAGMSDDERAAVVDLIAANPQAGEIMPGCGGARKLRYAKPGKGKSGGYRVITYFAGEDVPAFLLTVFGKGEKISLSQGERNALAALTKTLKSTL</sequence>
<dbReference type="KEGG" id="sgi:SGRAN_2358"/>
<reference evidence="1 2" key="1">
    <citation type="journal article" date="2016" name="BMC Genomics">
        <title>Genomic analysis of the nitrate-respiring Sphingopyxis granuli (formerly Sphingomonas macrogoltabida) strain TFA.</title>
        <authorList>
            <person name="Garcia-Romero I."/>
            <person name="Perez-Pulido A.J."/>
            <person name="Gonzalez-Flores Y.E."/>
            <person name="Reyes-Ramirez F."/>
            <person name="Santero E."/>
            <person name="Floriano B."/>
        </authorList>
    </citation>
    <scope>NUCLEOTIDE SEQUENCE [LARGE SCALE GENOMIC DNA]</scope>
    <source>
        <strain evidence="1 2">TFA</strain>
    </source>
</reference>
<protein>
    <submittedName>
        <fullName evidence="1">RelE cytotoxic translational repressor of toxin-antitoxin stability system</fullName>
    </submittedName>
</protein>
<evidence type="ECO:0000313" key="1">
    <source>
        <dbReference type="EMBL" id="AMG74722.1"/>
    </source>
</evidence>
<organism evidence="1 2">
    <name type="scientific">Sphingopyxis granuli</name>
    <dbReference type="NCBI Taxonomy" id="267128"/>
    <lineage>
        <taxon>Bacteria</taxon>
        <taxon>Pseudomonadati</taxon>
        <taxon>Pseudomonadota</taxon>
        <taxon>Alphaproteobacteria</taxon>
        <taxon>Sphingomonadales</taxon>
        <taxon>Sphingomonadaceae</taxon>
        <taxon>Sphingopyxis</taxon>
    </lineage>
</organism>
<dbReference type="RefSeq" id="WP_067183878.1">
    <property type="nucleotide sequence ID" value="NZ_CP012199.1"/>
</dbReference>
<dbReference type="AlphaFoldDB" id="A0AA86L4B1"/>
<gene>
    <name evidence="1" type="primary">relE</name>
    <name evidence="1" type="ORF">SGRAN_2358</name>
</gene>
<dbReference type="InterPro" id="IPR009387">
    <property type="entry name" value="HigB-2"/>
</dbReference>
<dbReference type="EMBL" id="CP012199">
    <property type="protein sequence ID" value="AMG74722.1"/>
    <property type="molecule type" value="Genomic_DNA"/>
</dbReference>
<dbReference type="Proteomes" id="UP000058599">
    <property type="component" value="Chromosome"/>
</dbReference>
<name>A0AA86L4B1_9SPHN</name>
<dbReference type="PIRSF" id="PIRSF039032">
    <property type="entry name" value="HigB-2"/>
    <property type="match status" value="1"/>
</dbReference>
<proteinExistence type="predicted"/>